<feature type="transmembrane region" description="Helical" evidence="1">
    <location>
        <begin position="341"/>
        <end position="365"/>
    </location>
</feature>
<accession>A0A3B0QWA6</accession>
<gene>
    <name evidence="2" type="ORF">MNBD_BACTEROID02-1173</name>
</gene>
<evidence type="ECO:0008006" key="3">
    <source>
        <dbReference type="Google" id="ProtNLM"/>
    </source>
</evidence>
<keyword evidence="1" id="KW-0812">Transmembrane</keyword>
<dbReference type="EMBL" id="UOEB01000248">
    <property type="protein sequence ID" value="VAV85834.1"/>
    <property type="molecule type" value="Genomic_DNA"/>
</dbReference>
<evidence type="ECO:0000256" key="1">
    <source>
        <dbReference type="SAM" id="Phobius"/>
    </source>
</evidence>
<evidence type="ECO:0000313" key="2">
    <source>
        <dbReference type="EMBL" id="VAV85834.1"/>
    </source>
</evidence>
<organism evidence="2">
    <name type="scientific">hydrothermal vent metagenome</name>
    <dbReference type="NCBI Taxonomy" id="652676"/>
    <lineage>
        <taxon>unclassified sequences</taxon>
        <taxon>metagenomes</taxon>
        <taxon>ecological metagenomes</taxon>
    </lineage>
</organism>
<sequence length="563" mass="64355">MNYELRIWIFELRQTRKYVLSLFFVLYSLFSFAQVTSSVDSTAIKIGEQITYKIQVEVDTTSLVVFPEGQTFQPLEMIESYKIDTTKLNDKYNLIKRYGLTQFDSGAYTIPRQKIVIGSQTIFTDSIKVEVNTIAVDTTKQPLYNIKPIIEVKKSPSKWWLYTLIIILVIGVVGFLMYWFIWREKPLTEEEKAALLPPYERAKLALQELDKTSYLENEEIKEYYSELTGIIRKYLDEKVYNHALESTTDELINRLSLLKEGNQIDLSKKDIANIDSILRRADLVKFAKSKPDIALAQMDRNTIDMEIDHVKEALPEPTEEELLADIKYQEELAQKQKRRKIIITVVVSVLLLIGTFVGFSIRYGFDYVKDSILGHPTKELLETKDWVTSEYGAPGITITTPKVLERMIVDVPEELKGKVQTTIFGYGSLLGQFNIAVSTSKYATTEPSGSGGEQNKEQNKIDLTQAAEGSLRNLEKSGVRNLITKNEQFITPNGQEGLKTYGTADFPIPGQDKFEKGKYILLGFTTQNVLQQVVITWRANDVYADEIVDRILNSIELIKLEKE</sequence>
<protein>
    <recommendedName>
        <fullName evidence="3">Protein BatD</fullName>
    </recommendedName>
</protein>
<reference evidence="2" key="1">
    <citation type="submission" date="2018-06" db="EMBL/GenBank/DDBJ databases">
        <authorList>
            <person name="Zhirakovskaya E."/>
        </authorList>
    </citation>
    <scope>NUCLEOTIDE SEQUENCE</scope>
</reference>
<proteinExistence type="predicted"/>
<keyword evidence="1" id="KW-0472">Membrane</keyword>
<keyword evidence="1" id="KW-1133">Transmembrane helix</keyword>
<feature type="transmembrane region" description="Helical" evidence="1">
    <location>
        <begin position="159"/>
        <end position="182"/>
    </location>
</feature>
<name>A0A3B0QWA6_9ZZZZ</name>
<dbReference type="AlphaFoldDB" id="A0A3B0QWA6"/>